<evidence type="ECO:0000313" key="3">
    <source>
        <dbReference type="Proteomes" id="UP001217089"/>
    </source>
</evidence>
<dbReference type="Proteomes" id="UP001217089">
    <property type="component" value="Unassembled WGS sequence"/>
</dbReference>
<keyword evidence="3" id="KW-1185">Reference proteome</keyword>
<accession>A0ABQ9FGQ5</accession>
<organism evidence="2 3">
    <name type="scientific">Tegillarca granosa</name>
    <name type="common">Malaysian cockle</name>
    <name type="synonym">Anadara granosa</name>
    <dbReference type="NCBI Taxonomy" id="220873"/>
    <lineage>
        <taxon>Eukaryota</taxon>
        <taxon>Metazoa</taxon>
        <taxon>Spiralia</taxon>
        <taxon>Lophotrochozoa</taxon>
        <taxon>Mollusca</taxon>
        <taxon>Bivalvia</taxon>
        <taxon>Autobranchia</taxon>
        <taxon>Pteriomorphia</taxon>
        <taxon>Arcoida</taxon>
        <taxon>Arcoidea</taxon>
        <taxon>Arcidae</taxon>
        <taxon>Tegillarca</taxon>
    </lineage>
</organism>
<feature type="domain" description="PiggyBac transposable element-derived protein" evidence="1">
    <location>
        <begin position="1"/>
        <end position="108"/>
    </location>
</feature>
<evidence type="ECO:0000259" key="1">
    <source>
        <dbReference type="Pfam" id="PF13843"/>
    </source>
</evidence>
<gene>
    <name evidence="2" type="ORF">KUTeg_006488</name>
</gene>
<dbReference type="InterPro" id="IPR029526">
    <property type="entry name" value="PGBD"/>
</dbReference>
<proteinExistence type="predicted"/>
<comment type="caution">
    <text evidence="2">The sequence shown here is derived from an EMBL/GenBank/DDBJ whole genome shotgun (WGS) entry which is preliminary data.</text>
</comment>
<dbReference type="EMBL" id="JARBDR010000328">
    <property type="protein sequence ID" value="KAJ8316474.1"/>
    <property type="molecule type" value="Genomic_DNA"/>
</dbReference>
<evidence type="ECO:0000313" key="2">
    <source>
        <dbReference type="EMBL" id="KAJ8316474.1"/>
    </source>
</evidence>
<reference evidence="2 3" key="1">
    <citation type="submission" date="2022-12" db="EMBL/GenBank/DDBJ databases">
        <title>Chromosome-level genome of Tegillarca granosa.</title>
        <authorList>
            <person name="Kim J."/>
        </authorList>
    </citation>
    <scope>NUCLEOTIDE SEQUENCE [LARGE SCALE GENOMIC DNA]</scope>
    <source>
        <strain evidence="2">Teg-2019</strain>
        <tissue evidence="2">Adductor muscle</tissue>
    </source>
</reference>
<protein>
    <recommendedName>
        <fullName evidence="1">PiggyBac transposable element-derived protein domain-containing protein</fullName>
    </recommendedName>
</protein>
<sequence>MIALKGRLSCKQYLPAKPTKTKFGIKVWERASPQNGYLYEFQVYIGKVKRATEEGLGSGDLTRKLIGKCHVIYIDNFFSCPELYEQLCKEQIYCTRTTKFLSPKIPKDI</sequence>
<dbReference type="PANTHER" id="PTHR46599:SF2">
    <property type="entry name" value="PIGGYBAC TRANSPOSABLE ELEMENT-DERIVED PROTEIN 4-LIKE"/>
    <property type="match status" value="1"/>
</dbReference>
<name>A0ABQ9FGQ5_TEGGR</name>
<dbReference type="PANTHER" id="PTHR46599">
    <property type="entry name" value="PIGGYBAC TRANSPOSABLE ELEMENT-DERIVED PROTEIN 4"/>
    <property type="match status" value="1"/>
</dbReference>
<dbReference type="Pfam" id="PF13843">
    <property type="entry name" value="DDE_Tnp_1_7"/>
    <property type="match status" value="1"/>
</dbReference>